<reference evidence="1 2" key="1">
    <citation type="journal article" date="2021" name="Elife">
        <title>Chloroplast acquisition without the gene transfer in kleptoplastic sea slugs, Plakobranchus ocellatus.</title>
        <authorList>
            <person name="Maeda T."/>
            <person name="Takahashi S."/>
            <person name="Yoshida T."/>
            <person name="Shimamura S."/>
            <person name="Takaki Y."/>
            <person name="Nagai Y."/>
            <person name="Toyoda A."/>
            <person name="Suzuki Y."/>
            <person name="Arimoto A."/>
            <person name="Ishii H."/>
            <person name="Satoh N."/>
            <person name="Nishiyama T."/>
            <person name="Hasebe M."/>
            <person name="Maruyama T."/>
            <person name="Minagawa J."/>
            <person name="Obokata J."/>
            <person name="Shigenobu S."/>
        </authorList>
    </citation>
    <scope>NUCLEOTIDE SEQUENCE [LARGE SCALE GENOMIC DNA]</scope>
</reference>
<dbReference type="EMBL" id="BLXT01004526">
    <property type="protein sequence ID" value="GFO14084.1"/>
    <property type="molecule type" value="Genomic_DNA"/>
</dbReference>
<sequence>MLYARPWRFSKEWNGRASGYTKIMTHSQPARQKNQRSTVSVKTSVTFNVGGSVASDSALRSAGPFWTLLSRVRDPHQHPGLTMGPESLRSP</sequence>
<accession>A0AAV4B6W0</accession>
<dbReference type="Proteomes" id="UP000735302">
    <property type="component" value="Unassembled WGS sequence"/>
</dbReference>
<gene>
    <name evidence="1" type="ORF">PoB_004058900</name>
</gene>
<evidence type="ECO:0000313" key="2">
    <source>
        <dbReference type="Proteomes" id="UP000735302"/>
    </source>
</evidence>
<dbReference type="AlphaFoldDB" id="A0AAV4B6W0"/>
<comment type="caution">
    <text evidence="1">The sequence shown here is derived from an EMBL/GenBank/DDBJ whole genome shotgun (WGS) entry which is preliminary data.</text>
</comment>
<protein>
    <submittedName>
        <fullName evidence="1">Uncharacterized protein</fullName>
    </submittedName>
</protein>
<proteinExistence type="predicted"/>
<name>A0AAV4B6W0_9GAST</name>
<keyword evidence="2" id="KW-1185">Reference proteome</keyword>
<organism evidence="1 2">
    <name type="scientific">Plakobranchus ocellatus</name>
    <dbReference type="NCBI Taxonomy" id="259542"/>
    <lineage>
        <taxon>Eukaryota</taxon>
        <taxon>Metazoa</taxon>
        <taxon>Spiralia</taxon>
        <taxon>Lophotrochozoa</taxon>
        <taxon>Mollusca</taxon>
        <taxon>Gastropoda</taxon>
        <taxon>Heterobranchia</taxon>
        <taxon>Euthyneura</taxon>
        <taxon>Panpulmonata</taxon>
        <taxon>Sacoglossa</taxon>
        <taxon>Placobranchoidea</taxon>
        <taxon>Plakobranchidae</taxon>
        <taxon>Plakobranchus</taxon>
    </lineage>
</organism>
<evidence type="ECO:0000313" key="1">
    <source>
        <dbReference type="EMBL" id="GFO14084.1"/>
    </source>
</evidence>